<dbReference type="EMBL" id="CAKXAJ010025467">
    <property type="protein sequence ID" value="CAH2239955.1"/>
    <property type="molecule type" value="Genomic_DNA"/>
</dbReference>
<reference evidence="2" key="1">
    <citation type="submission" date="2022-03" db="EMBL/GenBank/DDBJ databases">
        <authorList>
            <person name="Lindestad O."/>
        </authorList>
    </citation>
    <scope>NUCLEOTIDE SEQUENCE</scope>
</reference>
<dbReference type="OrthoDB" id="7459630at2759"/>
<proteinExistence type="predicted"/>
<name>A0A8S4RP05_9NEOP</name>
<gene>
    <name evidence="2" type="primary">jg3386</name>
    <name evidence="2" type="ORF">PAEG_LOCUS16590</name>
</gene>
<dbReference type="AlphaFoldDB" id="A0A8S4RP05"/>
<protein>
    <submittedName>
        <fullName evidence="2">Jg3386 protein</fullName>
    </submittedName>
</protein>
<evidence type="ECO:0000313" key="2">
    <source>
        <dbReference type="EMBL" id="CAH2239955.1"/>
    </source>
</evidence>
<comment type="caution">
    <text evidence="2">The sequence shown here is derived from an EMBL/GenBank/DDBJ whole genome shotgun (WGS) entry which is preliminary data.</text>
</comment>
<accession>A0A8S4RP05</accession>
<dbReference type="Proteomes" id="UP000838756">
    <property type="component" value="Unassembled WGS sequence"/>
</dbReference>
<evidence type="ECO:0000313" key="3">
    <source>
        <dbReference type="Proteomes" id="UP000838756"/>
    </source>
</evidence>
<feature type="region of interest" description="Disordered" evidence="1">
    <location>
        <begin position="336"/>
        <end position="360"/>
    </location>
</feature>
<feature type="region of interest" description="Disordered" evidence="1">
    <location>
        <begin position="157"/>
        <end position="180"/>
    </location>
</feature>
<sequence>MRASVLKFVQYRALLPASDVWFFPHSDCKIYACRKPVARYIKTLPARKPETAWRRNGDWKARYSKLYSSKGISGLKVEEPPRISFMSNDATPYATLLMKLRSTRQECSNPSETCGLTSLLTDRSDTYDTRQGSLISENQAVHDTLLLDMVRSRSREVEDEVKDEPLALPSEESPEDSPNVNDVCIHGYNIRITTDRSMSRSRFSRISTRRDMDIPSILAYDTFTTAPLYLGIPAFQKVQEMRVDIPRWSIRRSVCPVCSQKWKDRSSITNVKYSGLKRNSSKELPSITAPARLRTYVATKYVPRSVSVADDKKSGVLQGGFRNSSASWQLTRARRFRTPRPQQPPPEATAPPSCSAPTARKDLDLRVSRFLSDEFRSS</sequence>
<keyword evidence="3" id="KW-1185">Reference proteome</keyword>
<evidence type="ECO:0000256" key="1">
    <source>
        <dbReference type="SAM" id="MobiDB-lite"/>
    </source>
</evidence>
<organism evidence="2 3">
    <name type="scientific">Pararge aegeria aegeria</name>
    <dbReference type="NCBI Taxonomy" id="348720"/>
    <lineage>
        <taxon>Eukaryota</taxon>
        <taxon>Metazoa</taxon>
        <taxon>Ecdysozoa</taxon>
        <taxon>Arthropoda</taxon>
        <taxon>Hexapoda</taxon>
        <taxon>Insecta</taxon>
        <taxon>Pterygota</taxon>
        <taxon>Neoptera</taxon>
        <taxon>Endopterygota</taxon>
        <taxon>Lepidoptera</taxon>
        <taxon>Glossata</taxon>
        <taxon>Ditrysia</taxon>
        <taxon>Papilionoidea</taxon>
        <taxon>Nymphalidae</taxon>
        <taxon>Satyrinae</taxon>
        <taxon>Satyrini</taxon>
        <taxon>Parargina</taxon>
        <taxon>Pararge</taxon>
    </lineage>
</organism>